<reference evidence="1" key="1">
    <citation type="submission" date="2021-01" db="EMBL/GenBank/DDBJ databases">
        <authorList>
            <consortium name="Genoscope - CEA"/>
            <person name="William W."/>
        </authorList>
    </citation>
    <scope>NUCLEOTIDE SEQUENCE</scope>
</reference>
<accession>A0A8S1KFX8</accession>
<dbReference type="AlphaFoldDB" id="A0A8S1KFX8"/>
<evidence type="ECO:0000313" key="1">
    <source>
        <dbReference type="EMBL" id="CAD8052715.1"/>
    </source>
</evidence>
<dbReference type="Pfam" id="PF05458">
    <property type="entry name" value="Siva"/>
    <property type="match status" value="1"/>
</dbReference>
<gene>
    <name evidence="1" type="ORF">PPRIM_AZ9-3.1.T0190324</name>
</gene>
<comment type="caution">
    <text evidence="1">The sequence shown here is derived from an EMBL/GenBank/DDBJ whole genome shotgun (WGS) entry which is preliminary data.</text>
</comment>
<sequence length="139" mass="16440">MFRQSPYYYEVRQEVFKEINNDLAKELSLMKISDQRLDQTVPITKKSVSKQEFISYFYKKQKQNEQVMETEEENNLVCKNCDSKPLNANTICVECSRLACQRCIYQCYYCGQFCCLICCIKIYLHNGDFVSCLHCSQNQ</sequence>
<protein>
    <recommendedName>
        <fullName evidence="3">Apoptosis regulatory protein Siva</fullName>
    </recommendedName>
</protein>
<keyword evidence="2" id="KW-1185">Reference proteome</keyword>
<evidence type="ECO:0000313" key="2">
    <source>
        <dbReference type="Proteomes" id="UP000688137"/>
    </source>
</evidence>
<proteinExistence type="predicted"/>
<evidence type="ECO:0008006" key="3">
    <source>
        <dbReference type="Google" id="ProtNLM"/>
    </source>
</evidence>
<organism evidence="1 2">
    <name type="scientific">Paramecium primaurelia</name>
    <dbReference type="NCBI Taxonomy" id="5886"/>
    <lineage>
        <taxon>Eukaryota</taxon>
        <taxon>Sar</taxon>
        <taxon>Alveolata</taxon>
        <taxon>Ciliophora</taxon>
        <taxon>Intramacronucleata</taxon>
        <taxon>Oligohymenophorea</taxon>
        <taxon>Peniculida</taxon>
        <taxon>Parameciidae</taxon>
        <taxon>Paramecium</taxon>
    </lineage>
</organism>
<dbReference type="OMA" id="LNANTIC"/>
<dbReference type="Proteomes" id="UP000688137">
    <property type="component" value="Unassembled WGS sequence"/>
</dbReference>
<dbReference type="InterPro" id="IPR022773">
    <property type="entry name" value="Siva"/>
</dbReference>
<name>A0A8S1KFX8_PARPR</name>
<dbReference type="EMBL" id="CAJJDM010000016">
    <property type="protein sequence ID" value="CAD8052715.1"/>
    <property type="molecule type" value="Genomic_DNA"/>
</dbReference>